<sequence>MAATYDLRRTAVLLVDPYNDFLSEGGKVCRAWSPWPAASVFWTICAP</sequence>
<gene>
    <name evidence="1" type="ORF">OIE73_36540</name>
</gene>
<dbReference type="GeneID" id="91548203"/>
<dbReference type="RefSeq" id="WP_326756370.1">
    <property type="nucleotide sequence ID" value="NZ_CP109134.1"/>
</dbReference>
<accession>A0ABZ1GZT6</accession>
<protein>
    <submittedName>
        <fullName evidence="1">Uncharacterized protein</fullName>
    </submittedName>
</protein>
<keyword evidence="2" id="KW-1185">Reference proteome</keyword>
<dbReference type="EMBL" id="CP109134">
    <property type="protein sequence ID" value="WSD10671.1"/>
    <property type="molecule type" value="Genomic_DNA"/>
</dbReference>
<reference evidence="1 2" key="1">
    <citation type="submission" date="2022-10" db="EMBL/GenBank/DDBJ databases">
        <title>The complete genomes of actinobacterial strains from the NBC collection.</title>
        <authorList>
            <person name="Joergensen T.S."/>
            <person name="Alvarez Arevalo M."/>
            <person name="Sterndorff E.B."/>
            <person name="Faurdal D."/>
            <person name="Vuksanovic O."/>
            <person name="Mourched A.-S."/>
            <person name="Charusanti P."/>
            <person name="Shaw S."/>
            <person name="Blin K."/>
            <person name="Weber T."/>
        </authorList>
    </citation>
    <scope>NUCLEOTIDE SEQUENCE [LARGE SCALE GENOMIC DNA]</scope>
    <source>
        <strain evidence="1 2">NBC 01753</strain>
    </source>
</reference>
<evidence type="ECO:0000313" key="1">
    <source>
        <dbReference type="EMBL" id="WSD10671.1"/>
    </source>
</evidence>
<name>A0ABZ1GZT6_9ACTN</name>
<evidence type="ECO:0000313" key="2">
    <source>
        <dbReference type="Proteomes" id="UP001335325"/>
    </source>
</evidence>
<organism evidence="1 2">
    <name type="scientific">Streptomyces hirsutus</name>
    <dbReference type="NCBI Taxonomy" id="35620"/>
    <lineage>
        <taxon>Bacteria</taxon>
        <taxon>Bacillati</taxon>
        <taxon>Actinomycetota</taxon>
        <taxon>Actinomycetes</taxon>
        <taxon>Kitasatosporales</taxon>
        <taxon>Streptomycetaceae</taxon>
        <taxon>Streptomyces</taxon>
    </lineage>
</organism>
<proteinExistence type="predicted"/>
<dbReference type="Proteomes" id="UP001335325">
    <property type="component" value="Chromosome"/>
</dbReference>